<feature type="transmembrane region" description="Helical" evidence="10">
    <location>
        <begin position="136"/>
        <end position="155"/>
    </location>
</feature>
<evidence type="ECO:0000313" key="11">
    <source>
        <dbReference type="EMBL" id="ASK66306.1"/>
    </source>
</evidence>
<dbReference type="EMBL" id="CP022316">
    <property type="protein sequence ID" value="ASK66306.1"/>
    <property type="molecule type" value="Genomic_DNA"/>
</dbReference>
<gene>
    <name evidence="11" type="ORF">CFK39_11290</name>
</gene>
<dbReference type="OrthoDB" id="9808458at2"/>
<protein>
    <submittedName>
        <fullName evidence="11">Guanine permease</fullName>
    </submittedName>
</protein>
<feature type="transmembrane region" description="Helical" evidence="10">
    <location>
        <begin position="333"/>
        <end position="355"/>
    </location>
</feature>
<evidence type="ECO:0000256" key="4">
    <source>
        <dbReference type="ARBA" id="ARBA00022475"/>
    </source>
</evidence>
<name>A0A220UEH4_9MICO</name>
<keyword evidence="7 8" id="KW-0472">Membrane</keyword>
<organism evidence="11 12">
    <name type="scientific">Brachybacterium avium</name>
    <dbReference type="NCBI Taxonomy" id="2017485"/>
    <lineage>
        <taxon>Bacteria</taxon>
        <taxon>Bacillati</taxon>
        <taxon>Actinomycetota</taxon>
        <taxon>Actinomycetes</taxon>
        <taxon>Micrococcales</taxon>
        <taxon>Dermabacteraceae</taxon>
        <taxon>Brachybacterium</taxon>
    </lineage>
</organism>
<dbReference type="RefSeq" id="WP_089065547.1">
    <property type="nucleotide sequence ID" value="NZ_CP022316.1"/>
</dbReference>
<evidence type="ECO:0000256" key="9">
    <source>
        <dbReference type="SAM" id="MobiDB-lite"/>
    </source>
</evidence>
<evidence type="ECO:0000256" key="6">
    <source>
        <dbReference type="ARBA" id="ARBA00022989"/>
    </source>
</evidence>
<dbReference type="AlphaFoldDB" id="A0A220UEH4"/>
<evidence type="ECO:0000256" key="3">
    <source>
        <dbReference type="ARBA" id="ARBA00022448"/>
    </source>
</evidence>
<comment type="similarity">
    <text evidence="2 8">Belongs to the nucleobase:cation symporter-2 (NCS2) (TC 2.A.40) family. Azg-like subfamily.</text>
</comment>
<dbReference type="Pfam" id="PF00860">
    <property type="entry name" value="Xan_ur_permease"/>
    <property type="match status" value="1"/>
</dbReference>
<feature type="transmembrane region" description="Helical" evidence="10">
    <location>
        <begin position="82"/>
        <end position="104"/>
    </location>
</feature>
<evidence type="ECO:0000313" key="12">
    <source>
        <dbReference type="Proteomes" id="UP000198398"/>
    </source>
</evidence>
<evidence type="ECO:0000256" key="8">
    <source>
        <dbReference type="PIRNR" id="PIRNR005353"/>
    </source>
</evidence>
<dbReference type="InterPro" id="IPR026033">
    <property type="entry name" value="Azg-like_bact_archaea"/>
</dbReference>
<feature type="transmembrane region" description="Helical" evidence="10">
    <location>
        <begin position="167"/>
        <end position="184"/>
    </location>
</feature>
<evidence type="ECO:0000256" key="5">
    <source>
        <dbReference type="ARBA" id="ARBA00022692"/>
    </source>
</evidence>
<feature type="transmembrane region" description="Helical" evidence="10">
    <location>
        <begin position="55"/>
        <end position="76"/>
    </location>
</feature>
<evidence type="ECO:0000256" key="7">
    <source>
        <dbReference type="ARBA" id="ARBA00023136"/>
    </source>
</evidence>
<keyword evidence="4 8" id="KW-1003">Cell membrane</keyword>
<evidence type="ECO:0000256" key="10">
    <source>
        <dbReference type="SAM" id="Phobius"/>
    </source>
</evidence>
<evidence type="ECO:0000256" key="1">
    <source>
        <dbReference type="ARBA" id="ARBA00004651"/>
    </source>
</evidence>
<feature type="transmembrane region" description="Helical" evidence="10">
    <location>
        <begin position="204"/>
        <end position="222"/>
    </location>
</feature>
<proteinExistence type="inferred from homology"/>
<dbReference type="PIRSF" id="PIRSF005353">
    <property type="entry name" value="PbuG"/>
    <property type="match status" value="1"/>
</dbReference>
<accession>A0A220UEH4</accession>
<dbReference type="PANTHER" id="PTHR43337">
    <property type="entry name" value="XANTHINE/URACIL PERMEASE C887.17-RELATED"/>
    <property type="match status" value="1"/>
</dbReference>
<dbReference type="InterPro" id="IPR045018">
    <property type="entry name" value="Azg-like"/>
</dbReference>
<dbReference type="KEGG" id="brv:CFK39_11290"/>
<keyword evidence="3 8" id="KW-0813">Transport</keyword>
<dbReference type="GO" id="GO:0005886">
    <property type="term" value="C:plasma membrane"/>
    <property type="evidence" value="ECO:0007669"/>
    <property type="project" value="UniProtKB-SubCell"/>
</dbReference>
<feature type="transmembrane region" description="Helical" evidence="10">
    <location>
        <begin position="229"/>
        <end position="246"/>
    </location>
</feature>
<feature type="transmembrane region" description="Helical" evidence="10">
    <location>
        <begin position="111"/>
        <end position="130"/>
    </location>
</feature>
<dbReference type="InterPro" id="IPR006043">
    <property type="entry name" value="NCS2"/>
</dbReference>
<dbReference type="GO" id="GO:0005345">
    <property type="term" value="F:purine nucleobase transmembrane transporter activity"/>
    <property type="evidence" value="ECO:0007669"/>
    <property type="project" value="TreeGrafter"/>
</dbReference>
<dbReference type="Proteomes" id="UP000198398">
    <property type="component" value="Chromosome"/>
</dbReference>
<keyword evidence="5 8" id="KW-0812">Transmembrane</keyword>
<feature type="region of interest" description="Disordered" evidence="9">
    <location>
        <begin position="1"/>
        <end position="27"/>
    </location>
</feature>
<sequence>MSTDSRAGTDAGQDPSTAAASPPPARAGGLKGRIDRYFGISAAGSNFVREGRAGLVTFLTMSYILFVNPIVLGAAITDVPNVGVQLLMVTAIASCVGCLLMGLIARYPFALAPSMGLNAFFSYTVVLGMGVEWRTALGAVFISGILFVLLSVIGLRKAIVMSIPHGLKLAIMAGIGCFLALLGFRSGGLVVTDEATLVTLGDLTSPVAWVAMFGLLATAVLLQLKVKGALLWGLGATSLFAVLTRAKVYDGGADGALQSFPGFADGLVALPVWPGDLVGELDIAGAFGIGLFSVVFTFFFVDFFDATGTMTGLAQKAGYLDEGQDMPRGRRTFSMDGIATMFGALMGTSTTGAYVESASGIQDGGRTGATVTVTGVLFLGALFFWPLASVIPGAATAPVLILVGAMMMDGIRGIDWNEICEGVPSFLAILVMPLTFSIANGVSAGIISYCAIKVFTGRGKEISPILYIVAALLVARYIIVDV</sequence>
<keyword evidence="6 8" id="KW-1133">Transmembrane helix</keyword>
<feature type="transmembrane region" description="Helical" evidence="10">
    <location>
        <begin position="464"/>
        <end position="480"/>
    </location>
</feature>
<reference evidence="12" key="1">
    <citation type="submission" date="2017-07" db="EMBL/GenBank/DDBJ databases">
        <title>Brachybacterium sp. VR2415.</title>
        <authorList>
            <person name="Tak E.J."/>
            <person name="Bae J.-W."/>
        </authorList>
    </citation>
    <scope>NUCLEOTIDE SEQUENCE [LARGE SCALE GENOMIC DNA]</scope>
    <source>
        <strain evidence="12">VR2415</strain>
    </source>
</reference>
<feature type="transmembrane region" description="Helical" evidence="10">
    <location>
        <begin position="426"/>
        <end position="452"/>
    </location>
</feature>
<keyword evidence="12" id="KW-1185">Reference proteome</keyword>
<feature type="transmembrane region" description="Helical" evidence="10">
    <location>
        <begin position="283"/>
        <end position="304"/>
    </location>
</feature>
<dbReference type="PANTHER" id="PTHR43337:SF1">
    <property type="entry name" value="XANTHINE_URACIL PERMEASE C887.17-RELATED"/>
    <property type="match status" value="1"/>
</dbReference>
<evidence type="ECO:0000256" key="2">
    <source>
        <dbReference type="ARBA" id="ARBA00005697"/>
    </source>
</evidence>
<comment type="subcellular location">
    <subcellularLocation>
        <location evidence="1 8">Cell membrane</location>
        <topology evidence="1 8">Multi-pass membrane protein</topology>
    </subcellularLocation>
</comment>